<protein>
    <recommendedName>
        <fullName evidence="5">Aldolase</fullName>
    </recommendedName>
</protein>
<proteinExistence type="inferred from homology"/>
<dbReference type="PANTHER" id="PTHR39340">
    <property type="entry name" value="SULFOFRUCTOSEPHOSPHATE ALDOLASE"/>
    <property type="match status" value="1"/>
</dbReference>
<dbReference type="SMART" id="SM01133">
    <property type="entry name" value="DeoC"/>
    <property type="match status" value="1"/>
</dbReference>
<evidence type="ECO:0000256" key="2">
    <source>
        <dbReference type="ARBA" id="ARBA00023239"/>
    </source>
</evidence>
<dbReference type="RefSeq" id="WP_004023240.1">
    <property type="nucleotide sequence ID" value="NZ_CABEIC010000002.1"/>
</dbReference>
<dbReference type="InterPro" id="IPR002915">
    <property type="entry name" value="DeoC/FbaB/LacD_aldolase"/>
</dbReference>
<dbReference type="InterPro" id="IPR050552">
    <property type="entry name" value="LacD_aldolase"/>
</dbReference>
<reference evidence="3 4" key="1">
    <citation type="submission" date="2018-05" db="EMBL/GenBank/DDBJ databases">
        <title>Complete genome sequence of Gordonia terrae NRRL B-16283.</title>
        <authorList>
            <person name="Garlena R.A."/>
            <person name="Russell D.A."/>
            <person name="Hatfull G.F."/>
        </authorList>
    </citation>
    <scope>NUCLEOTIDE SEQUENCE [LARGE SCALE GENOMIC DNA]</scope>
    <source>
        <strain evidence="3 4">NRRL B-16283</strain>
    </source>
</reference>
<dbReference type="GO" id="GO:1902777">
    <property type="term" value="P:6-sulfoquinovose(1-) catabolic process"/>
    <property type="evidence" value="ECO:0007669"/>
    <property type="project" value="TreeGrafter"/>
</dbReference>
<dbReference type="SUPFAM" id="SSF51569">
    <property type="entry name" value="Aldolase"/>
    <property type="match status" value="1"/>
</dbReference>
<dbReference type="InterPro" id="IPR013785">
    <property type="entry name" value="Aldolase_TIM"/>
</dbReference>
<comment type="similarity">
    <text evidence="1">Belongs to the aldolase LacD family.</text>
</comment>
<organism evidence="3 4">
    <name type="scientific">Gordonia terrae</name>
    <dbReference type="NCBI Taxonomy" id="2055"/>
    <lineage>
        <taxon>Bacteria</taxon>
        <taxon>Bacillati</taxon>
        <taxon>Actinomycetota</taxon>
        <taxon>Actinomycetes</taxon>
        <taxon>Mycobacteriales</taxon>
        <taxon>Gordoniaceae</taxon>
        <taxon>Gordonia</taxon>
    </lineage>
</organism>
<evidence type="ECO:0000313" key="4">
    <source>
        <dbReference type="Proteomes" id="UP000247118"/>
    </source>
</evidence>
<dbReference type="GO" id="GO:0061595">
    <property type="term" value="F:6-deoxy-6-sulfofructose-1-phosphate aldolase activity"/>
    <property type="evidence" value="ECO:0007669"/>
    <property type="project" value="TreeGrafter"/>
</dbReference>
<sequence length="302" mass="31802">MNIQSSPGVAVEGDPAPTSPIDVFRDAHGLFTMVAVDQRGSLRHMLASGRSGEAVSDEDLTEFKADLVEAIGDTASGILLDQDYGLAAAQKSQCPVILAADILSSSQPGGPVDIAELDDSVTADTARTFRAQALKFLLPWHPARRSEAIDLAHSFMARCREIGLPGVLEGVVRPREGTAAASSEGFAEALVEAAADLSQTQPDLYKTEVVYSGHHHRELATATARSITEQLYCPWVVLSSGVSGADFPAAAAAAVAGGASGFLAGRAVWSEATRSPQPRTYLRAHAAQNLQTITDRVRTSHT</sequence>
<keyword evidence="2" id="KW-0456">Lyase</keyword>
<dbReference type="GeneID" id="32687034"/>
<dbReference type="PANTHER" id="PTHR39340:SF1">
    <property type="entry name" value="SULFOFRUCTOSEPHOSPHATE ALDOLASE"/>
    <property type="match status" value="1"/>
</dbReference>
<evidence type="ECO:0000313" key="3">
    <source>
        <dbReference type="EMBL" id="AWO82929.1"/>
    </source>
</evidence>
<dbReference type="EMBL" id="CP029604">
    <property type="protein sequence ID" value="AWO82929.1"/>
    <property type="molecule type" value="Genomic_DNA"/>
</dbReference>
<dbReference type="AlphaFoldDB" id="A0AAD0NYG1"/>
<dbReference type="Gene3D" id="3.20.20.70">
    <property type="entry name" value="Aldolase class I"/>
    <property type="match status" value="1"/>
</dbReference>
<dbReference type="Pfam" id="PF01791">
    <property type="entry name" value="DeoC"/>
    <property type="match status" value="1"/>
</dbReference>
<dbReference type="Proteomes" id="UP000247118">
    <property type="component" value="Chromosome"/>
</dbReference>
<evidence type="ECO:0000256" key="1">
    <source>
        <dbReference type="ARBA" id="ARBA00008679"/>
    </source>
</evidence>
<evidence type="ECO:0008006" key="5">
    <source>
        <dbReference type="Google" id="ProtNLM"/>
    </source>
</evidence>
<accession>A0AAD0NYG1</accession>
<name>A0AAD0NYG1_9ACTN</name>
<gene>
    <name evidence="3" type="ORF">DLJ61_04690</name>
</gene>